<accession>A0ABV2YPR9</accession>
<evidence type="ECO:0000313" key="5">
    <source>
        <dbReference type="EMBL" id="MEU3557726.1"/>
    </source>
</evidence>
<dbReference type="PANTHER" id="PTHR44942:SF4">
    <property type="entry name" value="METHYLTRANSFERASE TYPE 11 DOMAIN-CONTAINING PROTEIN"/>
    <property type="match status" value="1"/>
</dbReference>
<evidence type="ECO:0000256" key="3">
    <source>
        <dbReference type="ARBA" id="ARBA00022679"/>
    </source>
</evidence>
<proteinExistence type="inferred from homology"/>
<evidence type="ECO:0000256" key="1">
    <source>
        <dbReference type="ARBA" id="ARBA00008361"/>
    </source>
</evidence>
<feature type="domain" description="Methyltransferase type 11" evidence="4">
    <location>
        <begin position="46"/>
        <end position="140"/>
    </location>
</feature>
<dbReference type="GO" id="GO:0032259">
    <property type="term" value="P:methylation"/>
    <property type="evidence" value="ECO:0007669"/>
    <property type="project" value="UniProtKB-KW"/>
</dbReference>
<organism evidence="5 6">
    <name type="scientific">Streptomyces fragilis</name>
    <dbReference type="NCBI Taxonomy" id="67301"/>
    <lineage>
        <taxon>Bacteria</taxon>
        <taxon>Bacillati</taxon>
        <taxon>Actinomycetota</taxon>
        <taxon>Actinomycetes</taxon>
        <taxon>Kitasatosporales</taxon>
        <taxon>Streptomycetaceae</taxon>
        <taxon>Streptomyces</taxon>
    </lineage>
</organism>
<dbReference type="SUPFAM" id="SSF53335">
    <property type="entry name" value="S-adenosyl-L-methionine-dependent methyltransferases"/>
    <property type="match status" value="1"/>
</dbReference>
<dbReference type="Proteomes" id="UP001550850">
    <property type="component" value="Unassembled WGS sequence"/>
</dbReference>
<reference evidence="5 6" key="1">
    <citation type="submission" date="2024-06" db="EMBL/GenBank/DDBJ databases">
        <title>The Natural Products Discovery Center: Release of the First 8490 Sequenced Strains for Exploring Actinobacteria Biosynthetic Diversity.</title>
        <authorList>
            <person name="Kalkreuter E."/>
            <person name="Kautsar S.A."/>
            <person name="Yang D."/>
            <person name="Bader C.D."/>
            <person name="Teijaro C.N."/>
            <person name="Fluegel L."/>
            <person name="Davis C.M."/>
            <person name="Simpson J.R."/>
            <person name="Lauterbach L."/>
            <person name="Steele A.D."/>
            <person name="Gui C."/>
            <person name="Meng S."/>
            <person name="Li G."/>
            <person name="Viehrig K."/>
            <person name="Ye F."/>
            <person name="Su P."/>
            <person name="Kiefer A.F."/>
            <person name="Nichols A."/>
            <person name="Cepeda A.J."/>
            <person name="Yan W."/>
            <person name="Fan B."/>
            <person name="Jiang Y."/>
            <person name="Adhikari A."/>
            <person name="Zheng C.-J."/>
            <person name="Schuster L."/>
            <person name="Cowan T.M."/>
            <person name="Smanski M.J."/>
            <person name="Chevrette M.G."/>
            <person name="De Carvalho L.P.S."/>
            <person name="Shen B."/>
        </authorList>
    </citation>
    <scope>NUCLEOTIDE SEQUENCE [LARGE SCALE GENOMIC DNA]</scope>
    <source>
        <strain evidence="5 6">NPDC038104</strain>
    </source>
</reference>
<keyword evidence="3" id="KW-0808">Transferase</keyword>
<gene>
    <name evidence="5" type="ORF">AB0E65_26475</name>
</gene>
<evidence type="ECO:0000259" key="4">
    <source>
        <dbReference type="Pfam" id="PF08241"/>
    </source>
</evidence>
<sequence length="262" mass="28181">MERSDRSNPDFGLTAEDYRRHRAGFPPELVTRLAGHGVEASGRDVLDVGTGTGSLARLMALAGGRVTGLDPAAPLLEQARQLDAEAGVGVEYRVGTAEATGLPDGAFDVVTAGQCWHWFDAPRAAAEVRRLLRPGGHVVIAHFDWLPLPGNVVAATEDLILAHNPDWSMAGGTGLHPRWLTDLATAGFRDIETFSFDLEVPYRPEDWVGRIRASAGVGASLPEEGVRAFSDELTAVLRDRFPGDPLRVPHRTWAVTARAPLA</sequence>
<dbReference type="RefSeq" id="WP_108953066.1">
    <property type="nucleotide sequence ID" value="NZ_BEVZ01000002.1"/>
</dbReference>
<protein>
    <submittedName>
        <fullName evidence="5">Methyltransferase domain-containing protein</fullName>
    </submittedName>
</protein>
<dbReference type="PANTHER" id="PTHR44942">
    <property type="entry name" value="METHYLTRANSF_11 DOMAIN-CONTAINING PROTEIN"/>
    <property type="match status" value="1"/>
</dbReference>
<dbReference type="EMBL" id="JBEZUR010000067">
    <property type="protein sequence ID" value="MEU3557726.1"/>
    <property type="molecule type" value="Genomic_DNA"/>
</dbReference>
<comment type="similarity">
    <text evidence="1">Belongs to the methyltransferase superfamily.</text>
</comment>
<dbReference type="CDD" id="cd02440">
    <property type="entry name" value="AdoMet_MTases"/>
    <property type="match status" value="1"/>
</dbReference>
<comment type="caution">
    <text evidence="5">The sequence shown here is derived from an EMBL/GenBank/DDBJ whole genome shotgun (WGS) entry which is preliminary data.</text>
</comment>
<dbReference type="InterPro" id="IPR051052">
    <property type="entry name" value="Diverse_substrate_MTase"/>
</dbReference>
<dbReference type="InterPro" id="IPR013216">
    <property type="entry name" value="Methyltransf_11"/>
</dbReference>
<dbReference type="Pfam" id="PF08241">
    <property type="entry name" value="Methyltransf_11"/>
    <property type="match status" value="1"/>
</dbReference>
<name>A0ABV2YPR9_9ACTN</name>
<dbReference type="GO" id="GO:0008168">
    <property type="term" value="F:methyltransferase activity"/>
    <property type="evidence" value="ECO:0007669"/>
    <property type="project" value="UniProtKB-KW"/>
</dbReference>
<evidence type="ECO:0000256" key="2">
    <source>
        <dbReference type="ARBA" id="ARBA00022603"/>
    </source>
</evidence>
<dbReference type="InterPro" id="IPR029063">
    <property type="entry name" value="SAM-dependent_MTases_sf"/>
</dbReference>
<keyword evidence="6" id="KW-1185">Reference proteome</keyword>
<evidence type="ECO:0000313" key="6">
    <source>
        <dbReference type="Proteomes" id="UP001550850"/>
    </source>
</evidence>
<keyword evidence="2 5" id="KW-0489">Methyltransferase</keyword>
<dbReference type="Gene3D" id="3.40.50.150">
    <property type="entry name" value="Vaccinia Virus protein VP39"/>
    <property type="match status" value="1"/>
</dbReference>